<proteinExistence type="inferred from homology"/>
<feature type="transmembrane region" description="Helical" evidence="6">
    <location>
        <begin position="257"/>
        <end position="277"/>
    </location>
</feature>
<feature type="transmembrane region" description="Helical" evidence="6">
    <location>
        <begin position="104"/>
        <end position="125"/>
    </location>
</feature>
<evidence type="ECO:0000313" key="8">
    <source>
        <dbReference type="EMBL" id="GGZ33040.1"/>
    </source>
</evidence>
<evidence type="ECO:0000313" key="9">
    <source>
        <dbReference type="Proteomes" id="UP000662572"/>
    </source>
</evidence>
<protein>
    <submittedName>
        <fullName evidence="8">Membrane protein</fullName>
    </submittedName>
</protein>
<feature type="transmembrane region" description="Helical" evidence="6">
    <location>
        <begin position="132"/>
        <end position="150"/>
    </location>
</feature>
<feature type="transmembrane region" description="Helical" evidence="6">
    <location>
        <begin position="76"/>
        <end position="98"/>
    </location>
</feature>
<reference evidence="8" key="1">
    <citation type="journal article" date="2014" name="Int. J. Syst. Evol. Microbiol.">
        <title>Complete genome sequence of Corynebacterium casei LMG S-19264T (=DSM 44701T), isolated from a smear-ripened cheese.</title>
        <authorList>
            <consortium name="US DOE Joint Genome Institute (JGI-PGF)"/>
            <person name="Walter F."/>
            <person name="Albersmeier A."/>
            <person name="Kalinowski J."/>
            <person name="Ruckert C."/>
        </authorList>
    </citation>
    <scope>NUCLEOTIDE SEQUENCE</scope>
    <source>
        <strain evidence="8">KCTC 32296</strain>
    </source>
</reference>
<dbReference type="PANTHER" id="PTHR32322">
    <property type="entry name" value="INNER MEMBRANE TRANSPORTER"/>
    <property type="match status" value="1"/>
</dbReference>
<feature type="transmembrane region" description="Helical" evidence="6">
    <location>
        <begin position="224"/>
        <end position="245"/>
    </location>
</feature>
<dbReference type="RefSeq" id="WP_189486235.1">
    <property type="nucleotide sequence ID" value="NZ_BMZB01000002.1"/>
</dbReference>
<dbReference type="InterPro" id="IPR000620">
    <property type="entry name" value="EamA_dom"/>
</dbReference>
<dbReference type="InterPro" id="IPR037185">
    <property type="entry name" value="EmrE-like"/>
</dbReference>
<dbReference type="EMBL" id="BMZB01000002">
    <property type="protein sequence ID" value="GGZ33040.1"/>
    <property type="molecule type" value="Genomic_DNA"/>
</dbReference>
<dbReference type="SUPFAM" id="SSF103481">
    <property type="entry name" value="Multidrug resistance efflux transporter EmrE"/>
    <property type="match status" value="2"/>
</dbReference>
<sequence>MTDAVISPGKPASKRWLWFAVATVVLWGVWGAFAGISAQRGFPETLTYCVWALTMILPAVFVMARTGWALDRDPRSILYGLIIGLLGAGGQMVLFYAVTTGPAYLIFPVISLSPLVTILMSLAFLKERTTWVGWLGVALALIALPMFDFSPEQGFASLQGGSWFPLALIIMACWGVQAYFMKLANNRMSAESIFFYMMLTGLMLIPVAIGMTDFSKPINWGFDGPYLAAGIQLLNAIGALCLVFAFRYGKAIVVSPLTNAGGPLVTAVISLAVAGVIPGQLKIIGLILAFIASALLALV</sequence>
<keyword evidence="3 6" id="KW-0812">Transmembrane</keyword>
<evidence type="ECO:0000256" key="6">
    <source>
        <dbReference type="SAM" id="Phobius"/>
    </source>
</evidence>
<keyword evidence="9" id="KW-1185">Reference proteome</keyword>
<dbReference type="GO" id="GO:0016020">
    <property type="term" value="C:membrane"/>
    <property type="evidence" value="ECO:0007669"/>
    <property type="project" value="UniProtKB-SubCell"/>
</dbReference>
<feature type="transmembrane region" description="Helical" evidence="6">
    <location>
        <begin position="193"/>
        <end position="212"/>
    </location>
</feature>
<evidence type="ECO:0000256" key="1">
    <source>
        <dbReference type="ARBA" id="ARBA00004141"/>
    </source>
</evidence>
<dbReference type="AlphaFoldDB" id="A0A918Q5W4"/>
<dbReference type="Pfam" id="PF00892">
    <property type="entry name" value="EamA"/>
    <property type="match status" value="2"/>
</dbReference>
<evidence type="ECO:0000256" key="5">
    <source>
        <dbReference type="ARBA" id="ARBA00023136"/>
    </source>
</evidence>
<dbReference type="PANTHER" id="PTHR32322:SF2">
    <property type="entry name" value="EAMA DOMAIN-CONTAINING PROTEIN"/>
    <property type="match status" value="1"/>
</dbReference>
<feature type="domain" description="EamA" evidence="7">
    <location>
        <begin position="163"/>
        <end position="296"/>
    </location>
</feature>
<feature type="transmembrane region" description="Helical" evidence="6">
    <location>
        <begin position="162"/>
        <end position="181"/>
    </location>
</feature>
<keyword evidence="4 6" id="KW-1133">Transmembrane helix</keyword>
<comment type="subcellular location">
    <subcellularLocation>
        <location evidence="1">Membrane</location>
        <topology evidence="1">Multi-pass membrane protein</topology>
    </subcellularLocation>
</comment>
<comment type="caution">
    <text evidence="8">The sequence shown here is derived from an EMBL/GenBank/DDBJ whole genome shotgun (WGS) entry which is preliminary data.</text>
</comment>
<accession>A0A918Q5W4</accession>
<evidence type="ECO:0000256" key="2">
    <source>
        <dbReference type="ARBA" id="ARBA00007362"/>
    </source>
</evidence>
<comment type="similarity">
    <text evidence="2">Belongs to the EamA transporter family.</text>
</comment>
<gene>
    <name evidence="8" type="ORF">GCM10011273_19150</name>
</gene>
<reference evidence="8" key="2">
    <citation type="submission" date="2020-09" db="EMBL/GenBank/DDBJ databases">
        <authorList>
            <person name="Sun Q."/>
            <person name="Kim S."/>
        </authorList>
    </citation>
    <scope>NUCLEOTIDE SEQUENCE</scope>
    <source>
        <strain evidence="8">KCTC 32296</strain>
    </source>
</reference>
<organism evidence="8 9">
    <name type="scientific">Asticcacaulis endophyticus</name>
    <dbReference type="NCBI Taxonomy" id="1395890"/>
    <lineage>
        <taxon>Bacteria</taxon>
        <taxon>Pseudomonadati</taxon>
        <taxon>Pseudomonadota</taxon>
        <taxon>Alphaproteobacteria</taxon>
        <taxon>Caulobacterales</taxon>
        <taxon>Caulobacteraceae</taxon>
        <taxon>Asticcacaulis</taxon>
    </lineage>
</organism>
<evidence type="ECO:0000256" key="3">
    <source>
        <dbReference type="ARBA" id="ARBA00022692"/>
    </source>
</evidence>
<evidence type="ECO:0000256" key="4">
    <source>
        <dbReference type="ARBA" id="ARBA00022989"/>
    </source>
</evidence>
<feature type="domain" description="EamA" evidence="7">
    <location>
        <begin position="15"/>
        <end position="144"/>
    </location>
</feature>
<keyword evidence="5 6" id="KW-0472">Membrane</keyword>
<name>A0A918Q5W4_9CAUL</name>
<evidence type="ECO:0000259" key="7">
    <source>
        <dbReference type="Pfam" id="PF00892"/>
    </source>
</evidence>
<dbReference type="InterPro" id="IPR050638">
    <property type="entry name" value="AA-Vitamin_Transporters"/>
</dbReference>
<feature type="transmembrane region" description="Helical" evidence="6">
    <location>
        <begin position="16"/>
        <end position="39"/>
    </location>
</feature>
<feature type="transmembrane region" description="Helical" evidence="6">
    <location>
        <begin position="45"/>
        <end position="64"/>
    </location>
</feature>
<dbReference type="Proteomes" id="UP000662572">
    <property type="component" value="Unassembled WGS sequence"/>
</dbReference>
<feature type="transmembrane region" description="Helical" evidence="6">
    <location>
        <begin position="283"/>
        <end position="298"/>
    </location>
</feature>